<evidence type="ECO:0000313" key="10">
    <source>
        <dbReference type="EMBL" id="RSU09441.1"/>
    </source>
</evidence>
<dbReference type="UniPathway" id="UPA00031">
    <property type="reaction ID" value="UER00013"/>
</dbReference>
<dbReference type="PANTHER" id="PTHR21039">
    <property type="entry name" value="HISTIDINOL PHOSPHATASE-RELATED"/>
    <property type="match status" value="1"/>
</dbReference>
<keyword evidence="5 8" id="KW-0378">Hydrolase</keyword>
<dbReference type="EMBL" id="NGKA01000021">
    <property type="protein sequence ID" value="RSU09441.1"/>
    <property type="molecule type" value="Genomic_DNA"/>
</dbReference>
<proteinExistence type="inferred from homology"/>
<dbReference type="InterPro" id="IPR010140">
    <property type="entry name" value="Histidinol_P_phosphatase_HisJ"/>
</dbReference>
<comment type="similarity">
    <text evidence="2 8">Belongs to the PHP hydrolase family. HisK subfamily.</text>
</comment>
<dbReference type="EC" id="3.1.3.15" evidence="3 8"/>
<sequence length="259" mass="30382">MNYHDQHLHTYFSFDADETFENYLKYQPEYFVSTEHFDLKNPAENFQDSIPDYNLYTKKISELEQSFPTKFLKGIELGIVPGQEQEIIDYLSTRPYDLKLLSIHQNGTFDYMDDIVLSKDKIAVTTEYFEAMTHVLTNFHEADILAHFDYGIRRFDFTVKEFAEHFEDQLSTVFKKVIEKEMALELNSKSFVKYQKESLYDYAIALYQNLGGKYFSLGSDAHQAADYQLAFEEMSAKLKAHHVKSLTLFIGKERVQIPL</sequence>
<evidence type="ECO:0000256" key="8">
    <source>
        <dbReference type="RuleBase" id="RU366003"/>
    </source>
</evidence>
<comment type="catalytic activity">
    <reaction evidence="7 8">
        <text>L-histidinol phosphate + H2O = L-histidinol + phosphate</text>
        <dbReference type="Rhea" id="RHEA:14465"/>
        <dbReference type="ChEBI" id="CHEBI:15377"/>
        <dbReference type="ChEBI" id="CHEBI:43474"/>
        <dbReference type="ChEBI" id="CHEBI:57699"/>
        <dbReference type="ChEBI" id="CHEBI:57980"/>
        <dbReference type="EC" id="3.1.3.15"/>
    </reaction>
</comment>
<dbReference type="GO" id="GO:0000105">
    <property type="term" value="P:L-histidine biosynthetic process"/>
    <property type="evidence" value="ECO:0007669"/>
    <property type="project" value="UniProtKB-UniRule"/>
</dbReference>
<reference evidence="10 11" key="1">
    <citation type="submission" date="2017-05" db="EMBL/GenBank/DDBJ databases">
        <title>Vagococcus spp. assemblies.</title>
        <authorList>
            <person name="Gulvik C.A."/>
        </authorList>
    </citation>
    <scope>NUCLEOTIDE SEQUENCE [LARGE SCALE GENOMIC DNA]</scope>
    <source>
        <strain evidence="10 11">CCUG 51432</strain>
    </source>
</reference>
<evidence type="ECO:0000313" key="11">
    <source>
        <dbReference type="Proteomes" id="UP000287605"/>
    </source>
</evidence>
<gene>
    <name evidence="10" type="ORF">CBF29_11355</name>
</gene>
<dbReference type="Gene3D" id="3.20.20.140">
    <property type="entry name" value="Metal-dependent hydrolases"/>
    <property type="match status" value="1"/>
</dbReference>
<dbReference type="InterPro" id="IPR016195">
    <property type="entry name" value="Pol/histidinol_Pase-like"/>
</dbReference>
<evidence type="ECO:0000256" key="5">
    <source>
        <dbReference type="ARBA" id="ARBA00022801"/>
    </source>
</evidence>
<keyword evidence="6 8" id="KW-0368">Histidine biosynthesis</keyword>
<evidence type="ECO:0000256" key="1">
    <source>
        <dbReference type="ARBA" id="ARBA00004970"/>
    </source>
</evidence>
<dbReference type="Pfam" id="PF02811">
    <property type="entry name" value="PHP"/>
    <property type="match status" value="1"/>
</dbReference>
<dbReference type="PANTHER" id="PTHR21039:SF0">
    <property type="entry name" value="HISTIDINOL-PHOSPHATASE"/>
    <property type="match status" value="1"/>
</dbReference>
<comment type="caution">
    <text evidence="10">The sequence shown here is derived from an EMBL/GenBank/DDBJ whole genome shotgun (WGS) entry which is preliminary data.</text>
</comment>
<keyword evidence="11" id="KW-1185">Reference proteome</keyword>
<dbReference type="Proteomes" id="UP000287605">
    <property type="component" value="Unassembled WGS sequence"/>
</dbReference>
<dbReference type="GO" id="GO:0005737">
    <property type="term" value="C:cytoplasm"/>
    <property type="evidence" value="ECO:0007669"/>
    <property type="project" value="TreeGrafter"/>
</dbReference>
<accession>A0A430AMU7</accession>
<dbReference type="OrthoDB" id="9775255at2"/>
<comment type="pathway">
    <text evidence="1 8">Amino-acid biosynthesis; L-histidine biosynthesis; L-histidine from 5-phospho-alpha-D-ribose 1-diphosphate: step 8/9.</text>
</comment>
<feature type="domain" description="PHP" evidence="9">
    <location>
        <begin position="5"/>
        <end position="188"/>
    </location>
</feature>
<evidence type="ECO:0000256" key="2">
    <source>
        <dbReference type="ARBA" id="ARBA00009152"/>
    </source>
</evidence>
<evidence type="ECO:0000259" key="9">
    <source>
        <dbReference type="Pfam" id="PF02811"/>
    </source>
</evidence>
<dbReference type="SUPFAM" id="SSF89550">
    <property type="entry name" value="PHP domain-like"/>
    <property type="match status" value="1"/>
</dbReference>
<protein>
    <recommendedName>
        <fullName evidence="3 8">Histidinol-phosphatase</fullName>
        <shortName evidence="8">HolPase</shortName>
        <ecNumber evidence="3 8">3.1.3.15</ecNumber>
    </recommendedName>
</protein>
<evidence type="ECO:0000256" key="4">
    <source>
        <dbReference type="ARBA" id="ARBA00022605"/>
    </source>
</evidence>
<name>A0A430AMU7_9ENTE</name>
<evidence type="ECO:0000256" key="3">
    <source>
        <dbReference type="ARBA" id="ARBA00013085"/>
    </source>
</evidence>
<keyword evidence="4 8" id="KW-0028">Amino-acid biosynthesis</keyword>
<organism evidence="10 11">
    <name type="scientific">Vagococcus elongatus</name>
    <dbReference type="NCBI Taxonomy" id="180344"/>
    <lineage>
        <taxon>Bacteria</taxon>
        <taxon>Bacillati</taxon>
        <taxon>Bacillota</taxon>
        <taxon>Bacilli</taxon>
        <taxon>Lactobacillales</taxon>
        <taxon>Enterococcaceae</taxon>
        <taxon>Vagococcus</taxon>
    </lineage>
</organism>
<dbReference type="InterPro" id="IPR004013">
    <property type="entry name" value="PHP_dom"/>
</dbReference>
<dbReference type="AlphaFoldDB" id="A0A430AMU7"/>
<dbReference type="GO" id="GO:0004401">
    <property type="term" value="F:histidinol-phosphatase activity"/>
    <property type="evidence" value="ECO:0007669"/>
    <property type="project" value="UniProtKB-UniRule"/>
</dbReference>
<evidence type="ECO:0000256" key="7">
    <source>
        <dbReference type="ARBA" id="ARBA00049158"/>
    </source>
</evidence>
<evidence type="ECO:0000256" key="6">
    <source>
        <dbReference type="ARBA" id="ARBA00023102"/>
    </source>
</evidence>
<dbReference type="RefSeq" id="WP_126809844.1">
    <property type="nucleotide sequence ID" value="NZ_NGKA01000021.1"/>
</dbReference>